<dbReference type="PANTHER" id="PTHR23011">
    <property type="entry name" value="CYCLIC NUCLEOTIDE-BINDING DOMAIN CONTAINING PROTEIN"/>
    <property type="match status" value="1"/>
</dbReference>
<feature type="compositionally biased region" description="Acidic residues" evidence="1">
    <location>
        <begin position="800"/>
        <end position="809"/>
    </location>
</feature>
<feature type="compositionally biased region" description="Basic and acidic residues" evidence="1">
    <location>
        <begin position="562"/>
        <end position="574"/>
    </location>
</feature>
<name>A0A9W9ZFF5_9CNID</name>
<dbReference type="CDD" id="cd00038">
    <property type="entry name" value="CAP_ED"/>
    <property type="match status" value="1"/>
</dbReference>
<dbReference type="Pfam" id="PF00027">
    <property type="entry name" value="cNMP_binding"/>
    <property type="match status" value="1"/>
</dbReference>
<feature type="region of interest" description="Disordered" evidence="1">
    <location>
        <begin position="472"/>
        <end position="583"/>
    </location>
</feature>
<gene>
    <name evidence="3" type="ORF">OS493_014039</name>
</gene>
<feature type="compositionally biased region" description="Basic and acidic residues" evidence="1">
    <location>
        <begin position="906"/>
        <end position="935"/>
    </location>
</feature>
<dbReference type="PROSITE" id="PS50042">
    <property type="entry name" value="CNMP_BINDING_3"/>
    <property type="match status" value="1"/>
</dbReference>
<sequence>MPILCETRPQFSVRRLPPVFNKRLFKAQAGIVLTDKILNILQRSSTARRRTADELHAIKPVVSALKDIHKGLQFIKEALCHVVTYQKVEADVEICKKRGESCLSCYYILSGSVEAKYAINNGVSASVSEARAMDEKSNDCEINYTHVAGEYLGLVSGDGREFDYPPPDNIRAMEVSEFLRVDREQFHSAVKRVQNRYVQEIEMFIEEVTALKALPREEKNKLVGLMARQEYPAGKVIVNQGDRPEHLFFVAKGRCQYYRSIFIDEVNREELVKLGQIEKGEFFGESTILDSSPCFCSVASIGPVTCFLVNKWALKTNESIIHILRQNRRYFFNDTDIKHYIRDSDIWQSFKRCTITGLLEMAGKCHATVERSEMTATLSRAVDYGDAKRVSLTKPNHDDEIPGAPKKAEQLFVPPRSRRRSSAILNCSAAAVVKAVLLLRRNSDSPENKFSFSFPAKKSSAFQGITTCVADMTKPRSAPGRADYRRKVHEQSKSPTTGRRPKSVRVQLTKDASKHSNSRVSVFGNANEASPRTKVKSQTKVKQSNRDTKNKKLKAAFKTPVTKKDAKQASKKVESGTNSPGFLPSVSVEKNVVQKPNVVIKEIINTGIPGRRFSPKTYRRFERSLFDVLDNPPNYEQSSSDEDSPSQTKSPVLNPWNVSFVASKWMSAVRQRRKNSHSPEESDETGQPPIIVIEDWSPGAELGEERSEDTDDSGLVTSRKTSARKTSRTPTPILDNVTEESEEEIQKYEHELMPSQRWHTPIHEARDACKQQLIDFKKQVENLEKQRNSLKRQHKKKTEEEEYGEEKAEEEVKRDTEEDTNRKDTPDKNASGKTSSRPATGQSRHLRKQVSVITGVNRNAIAGRSRAKTFSEVPLERDGSGKQLRRTQSLSRFRLISVSAPNKMPPSHEHTSATLEDQDRGETLHGEMQRARVKSNRIEKRKLLLRKRMEELEKTTKITRHYS</sequence>
<protein>
    <recommendedName>
        <fullName evidence="2">Cyclic nucleotide-binding domain-containing protein</fullName>
    </recommendedName>
</protein>
<feature type="domain" description="Cyclic nucleotide-binding" evidence="2">
    <location>
        <begin position="210"/>
        <end position="315"/>
    </location>
</feature>
<comment type="caution">
    <text evidence="3">The sequence shown here is derived from an EMBL/GenBank/DDBJ whole genome shotgun (WGS) entry which is preliminary data.</text>
</comment>
<feature type="compositionally biased region" description="Basic and acidic residues" evidence="1">
    <location>
        <begin position="482"/>
        <end position="492"/>
    </location>
</feature>
<dbReference type="AlphaFoldDB" id="A0A9W9ZFF5"/>
<dbReference type="InterPro" id="IPR000595">
    <property type="entry name" value="cNMP-bd_dom"/>
</dbReference>
<organism evidence="3 4">
    <name type="scientific">Desmophyllum pertusum</name>
    <dbReference type="NCBI Taxonomy" id="174260"/>
    <lineage>
        <taxon>Eukaryota</taxon>
        <taxon>Metazoa</taxon>
        <taxon>Cnidaria</taxon>
        <taxon>Anthozoa</taxon>
        <taxon>Hexacorallia</taxon>
        <taxon>Scleractinia</taxon>
        <taxon>Caryophylliina</taxon>
        <taxon>Caryophylliidae</taxon>
        <taxon>Desmophyllum</taxon>
    </lineage>
</organism>
<accession>A0A9W9ZFF5</accession>
<feature type="region of interest" description="Disordered" evidence="1">
    <location>
        <begin position="785"/>
        <end position="935"/>
    </location>
</feature>
<dbReference type="Proteomes" id="UP001163046">
    <property type="component" value="Unassembled WGS sequence"/>
</dbReference>
<feature type="region of interest" description="Disordered" evidence="1">
    <location>
        <begin position="671"/>
        <end position="743"/>
    </location>
</feature>
<dbReference type="SMART" id="SM00100">
    <property type="entry name" value="cNMP"/>
    <property type="match status" value="2"/>
</dbReference>
<evidence type="ECO:0000256" key="1">
    <source>
        <dbReference type="SAM" id="MobiDB-lite"/>
    </source>
</evidence>
<evidence type="ECO:0000313" key="4">
    <source>
        <dbReference type="Proteomes" id="UP001163046"/>
    </source>
</evidence>
<dbReference type="PANTHER" id="PTHR23011:SF41">
    <property type="entry name" value="CYCLIC NUCLEOTIDE-BINDING DOMAIN-CONTAINING PROTEIN"/>
    <property type="match status" value="1"/>
</dbReference>
<feature type="region of interest" description="Disordered" evidence="1">
    <location>
        <begin position="629"/>
        <end position="653"/>
    </location>
</feature>
<dbReference type="InterPro" id="IPR018490">
    <property type="entry name" value="cNMP-bd_dom_sf"/>
</dbReference>
<keyword evidence="4" id="KW-1185">Reference proteome</keyword>
<dbReference type="EMBL" id="MU826356">
    <property type="protein sequence ID" value="KAJ7379643.1"/>
    <property type="molecule type" value="Genomic_DNA"/>
</dbReference>
<evidence type="ECO:0000313" key="3">
    <source>
        <dbReference type="EMBL" id="KAJ7379643.1"/>
    </source>
</evidence>
<proteinExistence type="predicted"/>
<feature type="compositionally biased region" description="Basic and acidic residues" evidence="1">
    <location>
        <begin position="810"/>
        <end position="827"/>
    </location>
</feature>
<dbReference type="InterPro" id="IPR014710">
    <property type="entry name" value="RmlC-like_jellyroll"/>
</dbReference>
<feature type="compositionally biased region" description="Polar residues" evidence="1">
    <location>
        <begin position="831"/>
        <end position="843"/>
    </location>
</feature>
<dbReference type="Gene3D" id="2.60.120.10">
    <property type="entry name" value="Jelly Rolls"/>
    <property type="match status" value="2"/>
</dbReference>
<reference evidence="3" key="1">
    <citation type="submission" date="2023-01" db="EMBL/GenBank/DDBJ databases">
        <title>Genome assembly of the deep-sea coral Lophelia pertusa.</title>
        <authorList>
            <person name="Herrera S."/>
            <person name="Cordes E."/>
        </authorList>
    </citation>
    <scope>NUCLEOTIDE SEQUENCE</scope>
    <source>
        <strain evidence="3">USNM1676648</strain>
        <tissue evidence="3">Polyp</tissue>
    </source>
</reference>
<dbReference type="SUPFAM" id="SSF51206">
    <property type="entry name" value="cAMP-binding domain-like"/>
    <property type="match status" value="2"/>
</dbReference>
<dbReference type="OrthoDB" id="166212at2759"/>
<evidence type="ECO:0000259" key="2">
    <source>
        <dbReference type="PROSITE" id="PS50042"/>
    </source>
</evidence>